<feature type="domain" description="Transcriptional regulator SutA RNAP-binding" evidence="2">
    <location>
        <begin position="40"/>
        <end position="74"/>
    </location>
</feature>
<evidence type="ECO:0000313" key="3">
    <source>
        <dbReference type="EMBL" id="GAA4948771.1"/>
    </source>
</evidence>
<feature type="region of interest" description="Disordered" evidence="1">
    <location>
        <begin position="64"/>
        <end position="87"/>
    </location>
</feature>
<reference evidence="4" key="1">
    <citation type="journal article" date="2019" name="Int. J. Syst. Evol. Microbiol.">
        <title>The Global Catalogue of Microorganisms (GCM) 10K type strain sequencing project: providing services to taxonomists for standard genome sequencing and annotation.</title>
        <authorList>
            <consortium name="The Broad Institute Genomics Platform"/>
            <consortium name="The Broad Institute Genome Sequencing Center for Infectious Disease"/>
            <person name="Wu L."/>
            <person name="Ma J."/>
        </authorList>
    </citation>
    <scope>NUCLEOTIDE SEQUENCE [LARGE SCALE GENOMIC DNA]</scope>
    <source>
        <strain evidence="4">JCM 19134</strain>
    </source>
</reference>
<evidence type="ECO:0000256" key="1">
    <source>
        <dbReference type="SAM" id="MobiDB-lite"/>
    </source>
</evidence>
<feature type="compositionally biased region" description="Acidic residues" evidence="1">
    <location>
        <begin position="1"/>
        <end position="19"/>
    </location>
</feature>
<gene>
    <name evidence="3" type="ORF">GCM10025791_31050</name>
</gene>
<feature type="compositionally biased region" description="Low complexity" evidence="1">
    <location>
        <begin position="20"/>
        <end position="33"/>
    </location>
</feature>
<dbReference type="AlphaFoldDB" id="A0AAV3U5B3"/>
<protein>
    <recommendedName>
        <fullName evidence="2">Transcriptional regulator SutA RNAP-binding domain-containing protein</fullName>
    </recommendedName>
</protein>
<keyword evidence="4" id="KW-1185">Reference proteome</keyword>
<feature type="compositionally biased region" description="Polar residues" evidence="1">
    <location>
        <begin position="78"/>
        <end position="87"/>
    </location>
</feature>
<dbReference type="Pfam" id="PF20661">
    <property type="entry name" value="SutA-RBD"/>
    <property type="match status" value="1"/>
</dbReference>
<name>A0AAV3U5B3_9ALTE</name>
<comment type="caution">
    <text evidence="3">The sequence shown here is derived from an EMBL/GenBank/DDBJ whole genome shotgun (WGS) entry which is preliminary data.</text>
</comment>
<feature type="region of interest" description="Disordered" evidence="1">
    <location>
        <begin position="1"/>
        <end position="33"/>
    </location>
</feature>
<proteinExistence type="predicted"/>
<evidence type="ECO:0000259" key="2">
    <source>
        <dbReference type="Pfam" id="PF20661"/>
    </source>
</evidence>
<dbReference type="InterPro" id="IPR049191">
    <property type="entry name" value="SutA_RBD"/>
</dbReference>
<dbReference type="EMBL" id="BAABLX010000028">
    <property type="protein sequence ID" value="GAA4948771.1"/>
    <property type="molecule type" value="Genomic_DNA"/>
</dbReference>
<evidence type="ECO:0000313" key="4">
    <source>
        <dbReference type="Proteomes" id="UP001409585"/>
    </source>
</evidence>
<sequence>MADDLDDDFDSIDSTDAADDNSSSSDDSSNSGIAIDYSLASKDKEREELDRQIAEFLARGGKISQVDTHVCADPPQKPSSSYGSRPI</sequence>
<accession>A0AAV3U5B3</accession>
<dbReference type="RefSeq" id="WP_345424268.1">
    <property type="nucleotide sequence ID" value="NZ_AP031496.1"/>
</dbReference>
<dbReference type="Proteomes" id="UP001409585">
    <property type="component" value="Unassembled WGS sequence"/>
</dbReference>
<organism evidence="3 4">
    <name type="scientific">Halioxenophilus aromaticivorans</name>
    <dbReference type="NCBI Taxonomy" id="1306992"/>
    <lineage>
        <taxon>Bacteria</taxon>
        <taxon>Pseudomonadati</taxon>
        <taxon>Pseudomonadota</taxon>
        <taxon>Gammaproteobacteria</taxon>
        <taxon>Alteromonadales</taxon>
        <taxon>Alteromonadaceae</taxon>
        <taxon>Halioxenophilus</taxon>
    </lineage>
</organism>